<evidence type="ECO:0000313" key="3">
    <source>
        <dbReference type="EMBL" id="GBP26982.1"/>
    </source>
</evidence>
<accession>A0A4C1ULX9</accession>
<name>A0A4C1ULX9_EUMVA</name>
<feature type="compositionally biased region" description="Polar residues" evidence="1">
    <location>
        <begin position="122"/>
        <end position="132"/>
    </location>
</feature>
<evidence type="ECO:0000313" key="4">
    <source>
        <dbReference type="Proteomes" id="UP000299102"/>
    </source>
</evidence>
<dbReference type="Gene3D" id="3.30.420.10">
    <property type="entry name" value="Ribonuclease H-like superfamily/Ribonuclease H"/>
    <property type="match status" value="1"/>
</dbReference>
<dbReference type="EMBL" id="BGZK01000187">
    <property type="protein sequence ID" value="GBP26982.1"/>
    <property type="molecule type" value="Genomic_DNA"/>
</dbReference>
<feature type="compositionally biased region" description="Polar residues" evidence="1">
    <location>
        <begin position="95"/>
        <end position="115"/>
    </location>
</feature>
<organism evidence="3 4">
    <name type="scientific">Eumeta variegata</name>
    <name type="common">Bagworm moth</name>
    <name type="synonym">Eumeta japonica</name>
    <dbReference type="NCBI Taxonomy" id="151549"/>
    <lineage>
        <taxon>Eukaryota</taxon>
        <taxon>Metazoa</taxon>
        <taxon>Ecdysozoa</taxon>
        <taxon>Arthropoda</taxon>
        <taxon>Hexapoda</taxon>
        <taxon>Insecta</taxon>
        <taxon>Pterygota</taxon>
        <taxon>Neoptera</taxon>
        <taxon>Endopterygota</taxon>
        <taxon>Lepidoptera</taxon>
        <taxon>Glossata</taxon>
        <taxon>Ditrysia</taxon>
        <taxon>Tineoidea</taxon>
        <taxon>Psychidae</taxon>
        <taxon>Oiketicinae</taxon>
        <taxon>Eumeta</taxon>
    </lineage>
</organism>
<reference evidence="3 4" key="1">
    <citation type="journal article" date="2019" name="Commun. Biol.">
        <title>The bagworm genome reveals a unique fibroin gene that provides high tensile strength.</title>
        <authorList>
            <person name="Kono N."/>
            <person name="Nakamura H."/>
            <person name="Ohtoshi R."/>
            <person name="Tomita M."/>
            <person name="Numata K."/>
            <person name="Arakawa K."/>
        </authorList>
    </citation>
    <scope>NUCLEOTIDE SEQUENCE [LARGE SCALE GENOMIC DNA]</scope>
</reference>
<dbReference type="AlphaFoldDB" id="A0A4C1ULX9"/>
<dbReference type="PANTHER" id="PTHR46060:SF1">
    <property type="entry name" value="MARINER MOS1 TRANSPOSASE-LIKE PROTEIN"/>
    <property type="match status" value="1"/>
</dbReference>
<gene>
    <name evidence="3" type="ORF">EVAR_95768_1</name>
</gene>
<feature type="chain" id="PRO_5020036776" evidence="2">
    <location>
        <begin position="18"/>
        <end position="391"/>
    </location>
</feature>
<dbReference type="Pfam" id="PF07690">
    <property type="entry name" value="MFS_1"/>
    <property type="match status" value="1"/>
</dbReference>
<feature type="signal peptide" evidence="2">
    <location>
        <begin position="1"/>
        <end position="17"/>
    </location>
</feature>
<dbReference type="InterPro" id="IPR052709">
    <property type="entry name" value="Transposase-MT_Hybrid"/>
</dbReference>
<dbReference type="Proteomes" id="UP000299102">
    <property type="component" value="Unassembled WGS sequence"/>
</dbReference>
<dbReference type="OrthoDB" id="2985014at2759"/>
<dbReference type="GO" id="GO:0003676">
    <property type="term" value="F:nucleic acid binding"/>
    <property type="evidence" value="ECO:0007669"/>
    <property type="project" value="InterPro"/>
</dbReference>
<comment type="caution">
    <text evidence="3">The sequence shown here is derived from an EMBL/GenBank/DDBJ whole genome shotgun (WGS) entry which is preliminary data.</text>
</comment>
<evidence type="ECO:0000256" key="1">
    <source>
        <dbReference type="SAM" id="MobiDB-lite"/>
    </source>
</evidence>
<dbReference type="SUPFAM" id="SSF103473">
    <property type="entry name" value="MFS general substrate transporter"/>
    <property type="match status" value="1"/>
</dbReference>
<keyword evidence="2" id="KW-0732">Signal</keyword>
<dbReference type="PANTHER" id="PTHR46060">
    <property type="entry name" value="MARINER MOS1 TRANSPOSASE-LIKE PROTEIN"/>
    <property type="match status" value="1"/>
</dbReference>
<dbReference type="InterPro" id="IPR036397">
    <property type="entry name" value="RNaseH_sf"/>
</dbReference>
<dbReference type="GO" id="GO:0022857">
    <property type="term" value="F:transmembrane transporter activity"/>
    <property type="evidence" value="ECO:0007669"/>
    <property type="project" value="InterPro"/>
</dbReference>
<sequence>MLFTSCWVVYMLRVNMSLNIIAMVDSKKDNEKPKSKALVEEIGNQKTADLDDILSRQQGPVTMDDGLKNGSRRDIANVFSTEAASRAADDKSGRTSENISPSTAGSDVSTQTEATTAGDILSLQSTILQPRNRSQRHSDKSAAPNDGEEAIQPVDKPKKRSQGENIDEEKFDWSEQEQALILGSYFWLYPVTSLVGGTAAERWGTRSVVFWSSMVAALFTALGPPAARLHYSAVIFTRAIIGAAGLGVVYYELLNPSEAITGTLYRIPLMILSRALKEKRPQYYSRYDKIILLHDNARPHVPVPVKIYLKTLNWEVLPHPPYSPDIVSSDYHQFRSMAHAILEQRFTSYENTKNCVDSWIALKDKGFFRLRICTLPEKWKKVVASDGQYFD</sequence>
<dbReference type="InterPro" id="IPR036259">
    <property type="entry name" value="MFS_trans_sf"/>
</dbReference>
<dbReference type="InterPro" id="IPR011701">
    <property type="entry name" value="MFS"/>
</dbReference>
<keyword evidence="4" id="KW-1185">Reference proteome</keyword>
<feature type="compositionally biased region" description="Basic and acidic residues" evidence="1">
    <location>
        <begin position="65"/>
        <end position="75"/>
    </location>
</feature>
<evidence type="ECO:0000256" key="2">
    <source>
        <dbReference type="SAM" id="SignalP"/>
    </source>
</evidence>
<protein>
    <submittedName>
        <fullName evidence="3">Mariner Mos1 transposase</fullName>
    </submittedName>
</protein>
<proteinExistence type="predicted"/>
<feature type="region of interest" description="Disordered" evidence="1">
    <location>
        <begin position="53"/>
        <end position="169"/>
    </location>
</feature>